<sequence>MDSVAYVFIDQVTHALPLDSISALTSLNHQLWTAISKTHLAKRHDNELLLMFRTVDDSEKSQVLVRDISRGVLCFDFRTLDNFQKQDLKYQRFTKLTLTDTAFYNRLPILNYNFSYEQAKTLLESPYATFSDLEIKSFSDKGLDVLKDLWKVPVKTLTQRILGGSKTLDSIESWHLENNQKLEMIYCQNLSRLKQIHAKWNASSKATNLTINGYLYGDWRWIEELGFRVEQKKGGELVFEKTHPNKNAALAVVGFVF</sequence>
<evidence type="ECO:0000313" key="2">
    <source>
        <dbReference type="Proteomes" id="UP000298663"/>
    </source>
</evidence>
<gene>
    <name evidence="1" type="ORF">L596_010073</name>
</gene>
<keyword evidence="2" id="KW-1185">Reference proteome</keyword>
<evidence type="ECO:0008006" key="3">
    <source>
        <dbReference type="Google" id="ProtNLM"/>
    </source>
</evidence>
<dbReference type="AlphaFoldDB" id="A0A4U5PHR8"/>
<reference evidence="1 2" key="2">
    <citation type="journal article" date="2019" name="G3 (Bethesda)">
        <title>Hybrid Assembly of the Genome of the Entomopathogenic Nematode Steinernema carpocapsae Identifies the X-Chromosome.</title>
        <authorList>
            <person name="Serra L."/>
            <person name="Macchietto M."/>
            <person name="Macias-Munoz A."/>
            <person name="McGill C.J."/>
            <person name="Rodriguez I.M."/>
            <person name="Rodriguez B."/>
            <person name="Murad R."/>
            <person name="Mortazavi A."/>
        </authorList>
    </citation>
    <scope>NUCLEOTIDE SEQUENCE [LARGE SCALE GENOMIC DNA]</scope>
    <source>
        <strain evidence="1 2">ALL</strain>
    </source>
</reference>
<protein>
    <recommendedName>
        <fullName evidence="3">F-box associated domain-containing protein</fullName>
    </recommendedName>
</protein>
<evidence type="ECO:0000313" key="1">
    <source>
        <dbReference type="EMBL" id="TKR95986.1"/>
    </source>
</evidence>
<dbReference type="EMBL" id="AZBU02000002">
    <property type="protein sequence ID" value="TKR95986.1"/>
    <property type="molecule type" value="Genomic_DNA"/>
</dbReference>
<dbReference type="Proteomes" id="UP000298663">
    <property type="component" value="Unassembled WGS sequence"/>
</dbReference>
<name>A0A4U5PHR8_STECR</name>
<accession>A0A4U5PHR8</accession>
<reference evidence="1 2" key="1">
    <citation type="journal article" date="2015" name="Genome Biol.">
        <title>Comparative genomics of Steinernema reveals deeply conserved gene regulatory networks.</title>
        <authorList>
            <person name="Dillman A.R."/>
            <person name="Macchietto M."/>
            <person name="Porter C.F."/>
            <person name="Rogers A."/>
            <person name="Williams B."/>
            <person name="Antoshechkin I."/>
            <person name="Lee M.M."/>
            <person name="Goodwin Z."/>
            <person name="Lu X."/>
            <person name="Lewis E.E."/>
            <person name="Goodrich-Blair H."/>
            <person name="Stock S.P."/>
            <person name="Adams B.J."/>
            <person name="Sternberg P.W."/>
            <person name="Mortazavi A."/>
        </authorList>
    </citation>
    <scope>NUCLEOTIDE SEQUENCE [LARGE SCALE GENOMIC DNA]</scope>
    <source>
        <strain evidence="1 2">ALL</strain>
    </source>
</reference>
<proteinExistence type="predicted"/>
<organism evidence="1 2">
    <name type="scientific">Steinernema carpocapsae</name>
    <name type="common">Entomopathogenic nematode</name>
    <dbReference type="NCBI Taxonomy" id="34508"/>
    <lineage>
        <taxon>Eukaryota</taxon>
        <taxon>Metazoa</taxon>
        <taxon>Ecdysozoa</taxon>
        <taxon>Nematoda</taxon>
        <taxon>Chromadorea</taxon>
        <taxon>Rhabditida</taxon>
        <taxon>Tylenchina</taxon>
        <taxon>Panagrolaimomorpha</taxon>
        <taxon>Strongyloidoidea</taxon>
        <taxon>Steinernematidae</taxon>
        <taxon>Steinernema</taxon>
    </lineage>
</organism>
<comment type="caution">
    <text evidence="1">The sequence shown here is derived from an EMBL/GenBank/DDBJ whole genome shotgun (WGS) entry which is preliminary data.</text>
</comment>